<reference evidence="4 5" key="1">
    <citation type="journal article" date="2014" name="Genome Biol. Evol.">
        <title>The secreted proteins of Achlya hypogyna and Thraustotheca clavata identify the ancestral oomycete secretome and reveal gene acquisitions by horizontal gene transfer.</title>
        <authorList>
            <person name="Misner I."/>
            <person name="Blouin N."/>
            <person name="Leonard G."/>
            <person name="Richards T.A."/>
            <person name="Lane C.E."/>
        </authorList>
    </citation>
    <scope>NUCLEOTIDE SEQUENCE [LARGE SCALE GENOMIC DNA]</scope>
    <source>
        <strain evidence="4 5">ATCC 34112</strain>
    </source>
</reference>
<feature type="region of interest" description="Disordered" evidence="2">
    <location>
        <begin position="1385"/>
        <end position="1422"/>
    </location>
</feature>
<feature type="transmembrane region" description="Helical" evidence="3">
    <location>
        <begin position="390"/>
        <end position="407"/>
    </location>
</feature>
<keyword evidence="1" id="KW-0040">ANK repeat</keyword>
<gene>
    <name evidence="4" type="ORF">THRCLA_04605</name>
</gene>
<dbReference type="PANTHER" id="PTHR33477:SF3">
    <property type="entry name" value="P-LOOP NTPASE DOMAIN-CONTAINING PROTEIN LPA1 HOMOLOG 1"/>
    <property type="match status" value="1"/>
</dbReference>
<keyword evidence="3" id="KW-0472">Membrane</keyword>
<feature type="region of interest" description="Disordered" evidence="2">
    <location>
        <begin position="1504"/>
        <end position="1572"/>
    </location>
</feature>
<dbReference type="SUPFAM" id="SSF48403">
    <property type="entry name" value="Ankyrin repeat"/>
    <property type="match status" value="1"/>
</dbReference>
<protein>
    <submittedName>
        <fullName evidence="4">Uncharacterized protein</fullName>
    </submittedName>
</protein>
<keyword evidence="5" id="KW-1185">Reference proteome</keyword>
<comment type="caution">
    <text evidence="4">The sequence shown here is derived from an EMBL/GenBank/DDBJ whole genome shotgun (WGS) entry which is preliminary data.</text>
</comment>
<dbReference type="SUPFAM" id="SSF52540">
    <property type="entry name" value="P-loop containing nucleoside triphosphate hydrolases"/>
    <property type="match status" value="1"/>
</dbReference>
<dbReference type="STRING" id="74557.A0A1V9ZZ87"/>
<evidence type="ECO:0000256" key="2">
    <source>
        <dbReference type="SAM" id="MobiDB-lite"/>
    </source>
</evidence>
<evidence type="ECO:0000313" key="4">
    <source>
        <dbReference type="EMBL" id="OQS03080.1"/>
    </source>
</evidence>
<dbReference type="Proteomes" id="UP000243217">
    <property type="component" value="Unassembled WGS sequence"/>
</dbReference>
<feature type="transmembrane region" description="Helical" evidence="3">
    <location>
        <begin position="479"/>
        <end position="499"/>
    </location>
</feature>
<keyword evidence="3" id="KW-0812">Transmembrane</keyword>
<dbReference type="PROSITE" id="PS50297">
    <property type="entry name" value="ANK_REP_REGION"/>
    <property type="match status" value="3"/>
</dbReference>
<dbReference type="SMART" id="SM00248">
    <property type="entry name" value="ANK"/>
    <property type="match status" value="4"/>
</dbReference>
<dbReference type="InterPro" id="IPR027417">
    <property type="entry name" value="P-loop_NTPase"/>
</dbReference>
<evidence type="ECO:0000256" key="1">
    <source>
        <dbReference type="PROSITE-ProRule" id="PRU00023"/>
    </source>
</evidence>
<proteinExistence type="predicted"/>
<feature type="compositionally biased region" description="Polar residues" evidence="2">
    <location>
        <begin position="1596"/>
        <end position="1615"/>
    </location>
</feature>
<feature type="repeat" description="ANK" evidence="1">
    <location>
        <begin position="200"/>
        <end position="232"/>
    </location>
</feature>
<feature type="transmembrane region" description="Helical" evidence="3">
    <location>
        <begin position="564"/>
        <end position="584"/>
    </location>
</feature>
<dbReference type="PANTHER" id="PTHR33477">
    <property type="entry name" value="P-LOOP NTPASE DOMAIN-CONTAINING PROTEIN LPA1 HOMOLOG 1"/>
    <property type="match status" value="1"/>
</dbReference>
<feature type="repeat" description="ANK" evidence="1">
    <location>
        <begin position="167"/>
        <end position="199"/>
    </location>
</feature>
<dbReference type="InterPro" id="IPR036770">
    <property type="entry name" value="Ankyrin_rpt-contain_sf"/>
</dbReference>
<feature type="compositionally biased region" description="Acidic residues" evidence="2">
    <location>
        <begin position="1630"/>
        <end position="1639"/>
    </location>
</feature>
<name>A0A1V9ZZ87_9STRA</name>
<feature type="transmembrane region" description="Helical" evidence="3">
    <location>
        <begin position="419"/>
        <end position="439"/>
    </location>
</feature>
<feature type="transmembrane region" description="Helical" evidence="3">
    <location>
        <begin position="596"/>
        <end position="613"/>
    </location>
</feature>
<dbReference type="InterPro" id="IPR002110">
    <property type="entry name" value="Ankyrin_rpt"/>
</dbReference>
<dbReference type="PROSITE" id="PS50088">
    <property type="entry name" value="ANK_REPEAT"/>
    <property type="match status" value="3"/>
</dbReference>
<keyword evidence="3" id="KW-1133">Transmembrane helix</keyword>
<feature type="region of interest" description="Disordered" evidence="2">
    <location>
        <begin position="1596"/>
        <end position="1639"/>
    </location>
</feature>
<feature type="transmembrane region" description="Helical" evidence="3">
    <location>
        <begin position="633"/>
        <end position="654"/>
    </location>
</feature>
<dbReference type="Gene3D" id="3.40.50.300">
    <property type="entry name" value="P-loop containing nucleotide triphosphate hydrolases"/>
    <property type="match status" value="1"/>
</dbReference>
<dbReference type="OrthoDB" id="10263927at2759"/>
<feature type="repeat" description="ANK" evidence="1">
    <location>
        <begin position="65"/>
        <end position="97"/>
    </location>
</feature>
<dbReference type="Pfam" id="PF12796">
    <property type="entry name" value="Ank_2"/>
    <property type="match status" value="2"/>
</dbReference>
<evidence type="ECO:0000256" key="3">
    <source>
        <dbReference type="SAM" id="Phobius"/>
    </source>
</evidence>
<dbReference type="Gene3D" id="1.25.40.20">
    <property type="entry name" value="Ankyrin repeat-containing domain"/>
    <property type="match status" value="2"/>
</dbReference>
<feature type="transmembrane region" description="Helical" evidence="3">
    <location>
        <begin position="696"/>
        <end position="718"/>
    </location>
</feature>
<organism evidence="4 5">
    <name type="scientific">Thraustotheca clavata</name>
    <dbReference type="NCBI Taxonomy" id="74557"/>
    <lineage>
        <taxon>Eukaryota</taxon>
        <taxon>Sar</taxon>
        <taxon>Stramenopiles</taxon>
        <taxon>Oomycota</taxon>
        <taxon>Saprolegniomycetes</taxon>
        <taxon>Saprolegniales</taxon>
        <taxon>Achlyaceae</taxon>
        <taxon>Thraustotheca</taxon>
    </lineage>
</organism>
<accession>A0A1V9ZZ87</accession>
<dbReference type="EMBL" id="JNBS01001006">
    <property type="protein sequence ID" value="OQS03080.1"/>
    <property type="molecule type" value="Genomic_DNA"/>
</dbReference>
<sequence>MAEAAWKEEWKDVQEWMKNDGKDDVNEVFFGKNVLHWACYYGQKEIVEQLLGIPLLDKNARDLENGLTALHWAVLKNNHEIVQLLLKENVDVEIKTKDGQSTLQLAKMTKNDQIIQAIEQATQRQELPSIMPMLQDHRFSFIRMGDVSKVRMWLEHDKNSVASRDQNEQTPLMLAATGGHHTILEMLLALEPDVDAIDKDGRTALMYAALAGNPNIVDILLGQFADIDIADNDGQTVKTLLVTQLKNKNLSLYEHDCFQRCLNTIEKEERYRETSSAYRMKIRSNIFKRLKQGYDDSAFKLAITHDPKLAAWFLNDSLVIERHVLKILQLDQIYGLQGVKMSALYNILNIKDDDLQYDAKKYCLDHIVIRRVLDIKWELFAQRILIERSLMYFLLVSTMTVSASITPDTETLKSNTLQVTTVAVWGIVGVVLIIGWLGAQSLRPSILWSIARYFADGKITAYDGLVDVTTQNKRSAKRAAFWLTSIVAVAIAIPFNRYLATTVQDDWFTVCNQINLSFIWATSLYFVIVEYKKFKGDTDLDAAKDGRTKRKWWSSAYFESYLNWWRLIIYVTIIAVYVPWELNLFDSPITYKAHTILANILSLSLWALVLEFLQINPSTGYVLPMIKGLLGDVFNFTLIYGPLHMGFSCAYLPIVKRHDGDTGFDIWLKAFSFTYFVLFGEFELEARFETKDKLLFTFYTFLAQVQAAIGCILLLNMLMAMMNRRVMDGIQHAKIQALASYARFILTLEITLSPKAQCEIMHLYDGQGELCLNPIFYSSITKSMEHMNRNDIQIIDTMKMNHLSWQRVIESLQTIITDQYISWRTSLSSSKEHNDLIEQSQQEAMMQFTLYLNKSNVNLLCAPNHLKQLSTWLENHITRSIGSLLSNDQMMHLQEQIWPQFDAKGNQLAMRAHDIINQDTWSTPSSLNDRFVQQLQEIEARIDAKMQSQQAELNAHLHEHQQVYIRHYNELKREEEMDIPHDGHEDTSDPMERMVVALTPSTTEEYTRYRLQETLALMGCRKRDAGDVTAGIFEAYHTFTKASDVIWPFESLQQQVYVQLAKLDYTKTSHLLDFDLAKEITQRNKSFVVLLGGTSGTGKSTLASLLASRLRLTTVLPTDSVRHISRAFMTKEENPCAFMSTYQAGEALTAEQVDELKKIATGDVNTIMSENRLHKRKVLKGYKLQSDAVLQKLDLVLTMFEKRKQSLVVEGVHLNTEQMVELVRRHPNCVPFVIYISNEMKHRERFSLLLFFIVDGIIRFAVRARHMTIDPQENKYIKYFDNIRIIQRHLCKNADSYLIPKIDNTNVDRSLVTIQSTLIRVLRKMLRGESMIDEKTGKFVLLSREHECAIKKAWSSKGVRKAMRPLTNQKVSKRLLLRRLLAEQQTNSSANHVGADSSSSEEDDNRHNHNEEHDGEDDEQTTVVGSLFSIRDGSKVRSDCDEEETTLSTTIQQMALWRASQPKPLALKDDGDETVDPELTFESFHFADMKQRWRHKERTRSWFGSPTQVDREKQREDLNLEKGPLSAISGGHRRPPAKIRPSSASPKKRSSHQKAIVNGDKAIRPMSARRLSSTQDLDFDLDDSVSVTDLDRQDCISESSSHVENCTSPLASPTRSMGEMDYEVSSNSSGDEEQCVLDH</sequence>
<evidence type="ECO:0000313" key="5">
    <source>
        <dbReference type="Proteomes" id="UP000243217"/>
    </source>
</evidence>
<feature type="compositionally biased region" description="Basic and acidic residues" evidence="2">
    <location>
        <begin position="1509"/>
        <end position="1520"/>
    </location>
</feature>